<feature type="binding site" evidence="20">
    <location>
        <position position="1055"/>
    </location>
    <ligand>
        <name>Mo-molybdopterin</name>
        <dbReference type="ChEBI" id="CHEBI:71302"/>
    </ligand>
    <ligandPart>
        <name>Mo</name>
        <dbReference type="ChEBI" id="CHEBI:28685"/>
    </ligandPart>
</feature>
<evidence type="ECO:0000256" key="9">
    <source>
        <dbReference type="ARBA" id="ARBA00022827"/>
    </source>
</evidence>
<keyword evidence="14" id="KW-0576">Peroxisome</keyword>
<comment type="similarity">
    <text evidence="3">Belongs to the xanthine dehydrogenase family.</text>
</comment>
<dbReference type="PROSITE" id="PS51085">
    <property type="entry name" value="2FE2S_FER_2"/>
    <property type="match status" value="1"/>
</dbReference>
<dbReference type="Pfam" id="PF01799">
    <property type="entry name" value="Fer2_2"/>
    <property type="match status" value="1"/>
</dbReference>
<dbReference type="InterPro" id="IPR037165">
    <property type="entry name" value="AldOxase/xan_DH_Mopterin-bd_sf"/>
</dbReference>
<dbReference type="InterPro" id="IPR036884">
    <property type="entry name" value="2Fe-2S-bd_dom_sf"/>
</dbReference>
<comment type="cofactor">
    <cofactor evidence="20">
        <name>[2Fe-2S] cluster</name>
        <dbReference type="ChEBI" id="CHEBI:190135"/>
    </cofactor>
    <text evidence="20">Binds 2 [2Fe-2S] clusters.</text>
</comment>
<evidence type="ECO:0000256" key="18">
    <source>
        <dbReference type="PIRSR" id="PIRSR000127-1"/>
    </source>
</evidence>
<evidence type="ECO:0000256" key="10">
    <source>
        <dbReference type="ARBA" id="ARBA00023002"/>
    </source>
</evidence>
<keyword evidence="10" id="KW-0560">Oxidoreductase</keyword>
<feature type="binding site" evidence="20">
    <location>
        <position position="759"/>
    </location>
    <ligand>
        <name>Mo-molybdopterin</name>
        <dbReference type="ChEBI" id="CHEBI:71302"/>
    </ligand>
    <ligandPart>
        <name>Mo</name>
        <dbReference type="ChEBI" id="CHEBI:28685"/>
    </ligandPart>
</feature>
<dbReference type="Gene3D" id="3.10.20.30">
    <property type="match status" value="1"/>
</dbReference>
<keyword evidence="5 20" id="KW-0500">Molybdenum</keyword>
<feature type="domain" description="FAD-binding PCMH-type" evidence="22">
    <location>
        <begin position="232"/>
        <end position="410"/>
    </location>
</feature>
<comment type="subunit">
    <text evidence="4">Homodimer.</text>
</comment>
<dbReference type="InterPro" id="IPR001041">
    <property type="entry name" value="2Fe-2S_ferredoxin-type"/>
</dbReference>
<feature type="binding site" evidence="20">
    <location>
        <position position="47"/>
    </location>
    <ligand>
        <name>[2Fe-2S] cluster</name>
        <dbReference type="ChEBI" id="CHEBI:190135"/>
        <label>1</label>
    </ligand>
</feature>
<feature type="binding site" evidence="20">
    <location>
        <position position="42"/>
    </location>
    <ligand>
        <name>[2Fe-2S] cluster</name>
        <dbReference type="ChEBI" id="CHEBI:190135"/>
        <label>1</label>
    </ligand>
</feature>
<evidence type="ECO:0000256" key="14">
    <source>
        <dbReference type="ARBA" id="ARBA00023140"/>
    </source>
</evidence>
<dbReference type="InterPro" id="IPR006058">
    <property type="entry name" value="2Fe2S_fd_BS"/>
</dbReference>
<evidence type="ECO:0000256" key="8">
    <source>
        <dbReference type="ARBA" id="ARBA00022723"/>
    </source>
</evidence>
<keyword evidence="11 20" id="KW-0408">Iron</keyword>
<feature type="binding site" evidence="20">
    <location>
        <position position="72"/>
    </location>
    <ligand>
        <name>[2Fe-2S] cluster</name>
        <dbReference type="ChEBI" id="CHEBI:190135"/>
        <label>1</label>
    </ligand>
</feature>
<evidence type="ECO:0000259" key="21">
    <source>
        <dbReference type="PROSITE" id="PS51085"/>
    </source>
</evidence>
<dbReference type="InterPro" id="IPR046867">
    <property type="entry name" value="AldOxase/xan_DH_MoCoBD2"/>
</dbReference>
<evidence type="ECO:0000256" key="19">
    <source>
        <dbReference type="PIRSR" id="PIRSR000127-2"/>
    </source>
</evidence>
<dbReference type="SUPFAM" id="SSF54665">
    <property type="entry name" value="CO dehydrogenase molybdoprotein N-domain-like"/>
    <property type="match status" value="1"/>
</dbReference>
<evidence type="ECO:0000256" key="11">
    <source>
        <dbReference type="ARBA" id="ARBA00023004"/>
    </source>
</evidence>
<evidence type="ECO:0000256" key="7">
    <source>
        <dbReference type="ARBA" id="ARBA00022714"/>
    </source>
</evidence>
<reference evidence="23" key="2">
    <citation type="journal article" date="2014" name="J. Chem. Ecol.">
        <title>Putative pathway of sex pheromone biosynthesis and degradation by expression patterns of genes identified from female pheromone gland and adult antenna of Sesamia inferens (Walker).</title>
        <authorList>
            <person name="Zhang Y.N."/>
            <person name="Xia Y.H."/>
            <person name="Zhu J.Y."/>
            <person name="Li S.Y."/>
            <person name="Dong S.L."/>
        </authorList>
    </citation>
    <scope>NUCLEOTIDE SEQUENCE</scope>
</reference>
<dbReference type="Pfam" id="PF00941">
    <property type="entry name" value="FAD_binding_5"/>
    <property type="match status" value="1"/>
</dbReference>
<proteinExistence type="evidence at transcript level"/>
<comment type="catalytic activity">
    <reaction evidence="16">
        <text>indole-3-acetaldehyde + O2 + H2O = (indol-3-yl)acetate + H2O2 + H(+)</text>
        <dbReference type="Rhea" id="RHEA:16277"/>
        <dbReference type="ChEBI" id="CHEBI:15377"/>
        <dbReference type="ChEBI" id="CHEBI:15378"/>
        <dbReference type="ChEBI" id="CHEBI:15379"/>
        <dbReference type="ChEBI" id="CHEBI:16240"/>
        <dbReference type="ChEBI" id="CHEBI:18086"/>
        <dbReference type="ChEBI" id="CHEBI:30854"/>
        <dbReference type="EC" id="1.2.3.7"/>
    </reaction>
</comment>
<evidence type="ECO:0000256" key="13">
    <source>
        <dbReference type="ARBA" id="ARBA00023027"/>
    </source>
</evidence>
<dbReference type="Pfam" id="PF20256">
    <property type="entry name" value="MoCoBD_2"/>
    <property type="match status" value="1"/>
</dbReference>
<feature type="binding site" evidence="20">
    <location>
        <position position="148"/>
    </location>
    <ligand>
        <name>[2Fe-2S] cluster</name>
        <dbReference type="ChEBI" id="CHEBI:190135"/>
        <label>2</label>
    </ligand>
</feature>
<dbReference type="Gene3D" id="3.90.1170.50">
    <property type="entry name" value="Aldehyde oxidase/xanthine dehydrogenase, a/b hammerhead"/>
    <property type="match status" value="1"/>
</dbReference>
<dbReference type="SUPFAM" id="SSF54292">
    <property type="entry name" value="2Fe-2S ferredoxin-like"/>
    <property type="match status" value="1"/>
</dbReference>
<evidence type="ECO:0000256" key="5">
    <source>
        <dbReference type="ARBA" id="ARBA00022505"/>
    </source>
</evidence>
<dbReference type="PANTHER" id="PTHR11908">
    <property type="entry name" value="XANTHINE DEHYDROGENASE"/>
    <property type="match status" value="1"/>
</dbReference>
<keyword evidence="8 20" id="KW-0479">Metal-binding</keyword>
<comment type="subcellular location">
    <subcellularLocation>
        <location evidence="2">Peroxisome</location>
    </subcellularLocation>
</comment>
<feature type="binding site" evidence="20">
    <location>
        <position position="115"/>
    </location>
    <ligand>
        <name>[2Fe-2S] cluster</name>
        <dbReference type="ChEBI" id="CHEBI:190135"/>
        <label>2</label>
    </ligand>
</feature>
<dbReference type="Gene3D" id="3.30.365.10">
    <property type="entry name" value="Aldehyde oxidase/xanthine dehydrogenase, molybdopterin binding domain"/>
    <property type="match status" value="4"/>
</dbReference>
<dbReference type="Gene3D" id="3.30.465.10">
    <property type="match status" value="1"/>
</dbReference>
<organism evidence="23">
    <name type="scientific">Sesamia inferens</name>
    <name type="common">Purple stem borer</name>
    <dbReference type="NCBI Taxonomy" id="492764"/>
    <lineage>
        <taxon>Eukaryota</taxon>
        <taxon>Metazoa</taxon>
        <taxon>Ecdysozoa</taxon>
        <taxon>Arthropoda</taxon>
        <taxon>Hexapoda</taxon>
        <taxon>Insecta</taxon>
        <taxon>Pterygota</taxon>
        <taxon>Neoptera</taxon>
        <taxon>Endopterygota</taxon>
        <taxon>Lepidoptera</taxon>
        <taxon>Glossata</taxon>
        <taxon>Ditrysia</taxon>
        <taxon>Noctuoidea</taxon>
        <taxon>Noctuidae</taxon>
        <taxon>Amphipyrinae</taxon>
        <taxon>Sesamia</taxon>
    </lineage>
</organism>
<dbReference type="InterPro" id="IPR036683">
    <property type="entry name" value="CO_DH_flav_C_dom_sf"/>
</dbReference>
<dbReference type="SUPFAM" id="SSF47741">
    <property type="entry name" value="CO dehydrogenase ISP C-domain like"/>
    <property type="match status" value="1"/>
</dbReference>
<dbReference type="PIRSF" id="PIRSF000127">
    <property type="entry name" value="Xanthine_DH"/>
    <property type="match status" value="1"/>
</dbReference>
<feature type="active site" description="Proton acceptor" evidence="18">
    <location>
        <position position="1227"/>
    </location>
</feature>
<reference evidence="23" key="1">
    <citation type="submission" date="2013-12" db="EMBL/GenBank/DDBJ databases">
        <authorList>
            <person name="Zhang Y.-N."/>
            <person name="Dong S.-L."/>
        </authorList>
    </citation>
    <scope>NUCLEOTIDE SEQUENCE</scope>
</reference>
<dbReference type="PROSITE" id="PS00197">
    <property type="entry name" value="2FE2S_FER_1"/>
    <property type="match status" value="1"/>
</dbReference>
<dbReference type="InterPro" id="IPR000674">
    <property type="entry name" value="Ald_Oxase/Xan_DH_a/b"/>
</dbReference>
<dbReference type="FunFam" id="3.30.465.10:FF:000013">
    <property type="entry name" value="Aldehyde oxidase"/>
    <property type="match status" value="1"/>
</dbReference>
<dbReference type="InterPro" id="IPR036318">
    <property type="entry name" value="FAD-bd_PCMH-like_sf"/>
</dbReference>
<dbReference type="SMART" id="SM01092">
    <property type="entry name" value="CO_deh_flav_C"/>
    <property type="match status" value="1"/>
</dbReference>
<evidence type="ECO:0000256" key="6">
    <source>
        <dbReference type="ARBA" id="ARBA00022630"/>
    </source>
</evidence>
<name>A0A076FX80_SESIF</name>
<feature type="binding site" evidence="19">
    <location>
        <position position="989"/>
    </location>
    <ligand>
        <name>substrate</name>
    </ligand>
</feature>
<comment type="cofactor">
    <cofactor evidence="20">
        <name>Mo-molybdopterin</name>
        <dbReference type="ChEBI" id="CHEBI:71302"/>
    </cofactor>
    <text evidence="20">Binds 1 Mo-molybdopterin (Mo-MPT) cofactor per subunit.</text>
</comment>
<dbReference type="InterPro" id="IPR016208">
    <property type="entry name" value="Ald_Oxase/xanthine_DH-like"/>
</dbReference>
<keyword evidence="9 19" id="KW-0274">FAD</keyword>
<evidence type="ECO:0000256" key="12">
    <source>
        <dbReference type="ARBA" id="ARBA00023014"/>
    </source>
</evidence>
<dbReference type="GO" id="GO:0050302">
    <property type="term" value="F:indole-3-acetaldehyde oxidase activity"/>
    <property type="evidence" value="ECO:0007669"/>
    <property type="project" value="UniProtKB-EC"/>
</dbReference>
<dbReference type="InterPro" id="IPR002888">
    <property type="entry name" value="2Fe-2S-bd"/>
</dbReference>
<dbReference type="GO" id="GO:0071949">
    <property type="term" value="F:FAD binding"/>
    <property type="evidence" value="ECO:0007669"/>
    <property type="project" value="InterPro"/>
</dbReference>
<dbReference type="FunFam" id="3.10.20.30:FF:000012">
    <property type="entry name" value="Xanthine dehydrogenase/oxidase"/>
    <property type="match status" value="1"/>
</dbReference>
<sequence>MTSIKFKINGKEYEVDGKYGPDVSLNEYIRTVAELRGTKAMCHEGGCGACVVAVRAALPPTKVTKTFAVNSCLVSVLSCHGWEVTTVEGIGNRIKGYHDIQTRLAKFNGTQCGYCTPGWIMNMYSLYESKNKNLTSVEIENSFAGNMCRCTGYRPIADAFKTFAKDADQSLLDKLCDLEDLEFISPCALKCNRKCSHKGECFEGVTKSNDENNKDYIDHDFIQLRDEKMLVLDAGNHKWYKAYNIKDAFKAMSAGDYKLIAGNTGQGIYHVTEYPKNVIDIFNVAEIKGHTLDVNLILGAGMPLSDMMELFLELSTKKEEFSYLKQFYDHMDLVAHIPVRNIGTIGGNLFLKHFNNEFQSDLFLLFETVGAVITIAEGVNKEKQMKMPEFLKTSMHGKLIKNILLPPLSRNCAVKTYKIMPRSQNAHAVVNAGFLFKFKKDTSVVVEATLVYGSISATFTHASKTEEVLVGKDLYTDETLQLALKTLQAEIHPAEALPEPSAHYRKMLALSLYYKAILSLCPSDKINPLYKSGGEAIKRHKSKGMQSFETDKSIWPLNEPIPKIEALVQCSGEATFANDLPGQADEVFAAFVTADAVPGSMIEDFDTSEAFKLPGVIAFYTAKDIPGDNIFTPSNIPYMSDQEEILCPGEVKFNGQPAAIIVADREKTANNAARLVKIRYSSMSRDKPLLSIDQVLQSPEKSKRVKAEHAVEPTDVGHDVKTVIVGELEMEEQYHYYMEPQTCVARRTEDGMEVISSTQWLDLVNVAIAQSLKVPVNSINVIVRRVGGAYGGKITRCAQIACSAALVTHLLNKTCRMILPLQTNMKSIGKRIPTKCNFELGISAEGEIQYLKNTFYQDGGCSYNEVLTQLTTKNFHNCYNYNRWSITPYSVLTDKPSNTWCRAPFSAEGVAMIEYIMEKISFTLKLDPIEVRLLNMSTENNPIPELINQLKIDANYDDRKKDIEEFNKNNRWRKRAIKMIPLTADIFYTGNFNALISIYHADGSVMITHGGIEMGQGINTKAAQVCAYILGIPLEKISVKPSNSFTSPNTIVTGGSIGSECVVYAVKKACEVLNDRLKPIKEKMGTPTWEELIAGAFDAGLDLQASSVFNLSDGKPYDVYAVGILELEVDILTGNHDVIRVDILEDTGRSLSPEIDVAQIEGAFVMGLGYWTSEKIVYDDSTGKLLTDRTWTYKIPGIKDIPSDMRIYFRRNGNNEVGILQSKATGEPAFCLATVFLHAVHAAVHSARLDAGYEDVWFDIATPCTVENIFMAVGHKLENFKLK</sequence>
<dbReference type="InterPro" id="IPR008274">
    <property type="entry name" value="AldOxase/xan_DH_MoCoBD1"/>
</dbReference>
<keyword evidence="13" id="KW-0520">NAD</keyword>
<evidence type="ECO:0000256" key="3">
    <source>
        <dbReference type="ARBA" id="ARBA00006849"/>
    </source>
</evidence>
<dbReference type="InterPro" id="IPR016166">
    <property type="entry name" value="FAD-bd_PCMH"/>
</dbReference>
<evidence type="ECO:0000256" key="1">
    <source>
        <dbReference type="ARBA" id="ARBA00001974"/>
    </source>
</evidence>
<dbReference type="InterPro" id="IPR036856">
    <property type="entry name" value="Ald_Oxase/Xan_DH_a/b_sf"/>
</dbReference>
<dbReference type="SMART" id="SM01008">
    <property type="entry name" value="Ald_Xan_dh_C"/>
    <property type="match status" value="1"/>
</dbReference>
<evidence type="ECO:0000256" key="15">
    <source>
        <dbReference type="ARBA" id="ARBA00034078"/>
    </source>
</evidence>
<dbReference type="InterPro" id="IPR002346">
    <property type="entry name" value="Mopterin_DH_FAD-bd"/>
</dbReference>
<dbReference type="Pfam" id="PF03450">
    <property type="entry name" value="CO_deh_flav_C"/>
    <property type="match status" value="1"/>
</dbReference>
<feature type="binding site" evidence="20">
    <location>
        <position position="50"/>
    </location>
    <ligand>
        <name>[2Fe-2S] cluster</name>
        <dbReference type="ChEBI" id="CHEBI:190135"/>
        <label>1</label>
    </ligand>
</feature>
<dbReference type="FunFam" id="3.90.1170.50:FF:000003">
    <property type="entry name" value="Aldehyde oxidase"/>
    <property type="match status" value="1"/>
</dbReference>
<dbReference type="Gene3D" id="1.10.150.120">
    <property type="entry name" value="[2Fe-2S]-binding domain"/>
    <property type="match status" value="1"/>
</dbReference>
<dbReference type="GO" id="GO:0005506">
    <property type="term" value="F:iron ion binding"/>
    <property type="evidence" value="ECO:0007669"/>
    <property type="project" value="InterPro"/>
</dbReference>
<accession>A0A076FX80</accession>
<dbReference type="Gene3D" id="3.30.390.50">
    <property type="entry name" value="CO dehydrogenase flavoprotein, C-terminal domain"/>
    <property type="match status" value="1"/>
</dbReference>
<dbReference type="SUPFAM" id="SSF56176">
    <property type="entry name" value="FAD-binding/transporter-associated domain-like"/>
    <property type="match status" value="1"/>
</dbReference>
<dbReference type="FunFam" id="3.30.365.10:FF:000001">
    <property type="entry name" value="Xanthine dehydrogenase oxidase"/>
    <property type="match status" value="1"/>
</dbReference>
<feature type="binding site" evidence="20">
    <location>
        <position position="150"/>
    </location>
    <ligand>
        <name>[2Fe-2S] cluster</name>
        <dbReference type="ChEBI" id="CHEBI:190135"/>
        <label>2</label>
    </ligand>
</feature>
<dbReference type="FunFam" id="3.30.365.10:FF:000008">
    <property type="entry name" value="Aldehyde oxidase1"/>
    <property type="match status" value="1"/>
</dbReference>
<feature type="binding site" evidence="20">
    <location>
        <position position="902"/>
    </location>
    <ligand>
        <name>Mo-molybdopterin</name>
        <dbReference type="ChEBI" id="CHEBI:71302"/>
    </ligand>
    <ligandPart>
        <name>Mo</name>
        <dbReference type="ChEBI" id="CHEBI:28685"/>
    </ligandPart>
</feature>
<dbReference type="SUPFAM" id="SSF56003">
    <property type="entry name" value="Molybdenum cofactor-binding domain"/>
    <property type="match status" value="1"/>
</dbReference>
<evidence type="ECO:0000259" key="22">
    <source>
        <dbReference type="PROSITE" id="PS51387"/>
    </source>
</evidence>
<feature type="binding site" evidence="20">
    <location>
        <position position="112"/>
    </location>
    <ligand>
        <name>[2Fe-2S] cluster</name>
        <dbReference type="ChEBI" id="CHEBI:190135"/>
        <label>2</label>
    </ligand>
</feature>
<dbReference type="InterPro" id="IPR036010">
    <property type="entry name" value="2Fe-2S_ferredoxin-like_sf"/>
</dbReference>
<evidence type="ECO:0000256" key="17">
    <source>
        <dbReference type="ARBA" id="ARBA00072265"/>
    </source>
</evidence>
<dbReference type="SUPFAM" id="SSF55447">
    <property type="entry name" value="CO dehydrogenase flavoprotein C-terminal domain-like"/>
    <property type="match status" value="1"/>
</dbReference>
<dbReference type="EMBL" id="KF960794">
    <property type="protein sequence ID" value="AII21996.1"/>
    <property type="molecule type" value="mRNA"/>
</dbReference>
<evidence type="ECO:0000313" key="23">
    <source>
        <dbReference type="EMBL" id="AII21996.1"/>
    </source>
</evidence>
<evidence type="ECO:0000256" key="16">
    <source>
        <dbReference type="ARBA" id="ARBA00052415"/>
    </source>
</evidence>
<dbReference type="Pfam" id="PF00111">
    <property type="entry name" value="Fer2"/>
    <property type="match status" value="1"/>
</dbReference>
<comment type="cofactor">
    <cofactor evidence="1 19">
        <name>FAD</name>
        <dbReference type="ChEBI" id="CHEBI:57692"/>
    </cofactor>
</comment>
<comment type="cofactor">
    <cofactor evidence="15">
        <name>[2Fe-2S] cluster</name>
        <dbReference type="ChEBI" id="CHEBI:190135"/>
    </cofactor>
</comment>
<keyword evidence="6" id="KW-0285">Flavoprotein</keyword>
<dbReference type="Pfam" id="PF02738">
    <property type="entry name" value="MoCoBD_1"/>
    <property type="match status" value="1"/>
</dbReference>
<keyword evidence="7 20" id="KW-0001">2Fe-2S</keyword>
<feature type="domain" description="2Fe-2S ferredoxin-type" evidence="21">
    <location>
        <begin position="2"/>
        <end position="90"/>
    </location>
</feature>
<feature type="binding site" evidence="19">
    <location>
        <position position="418"/>
    </location>
    <ligand>
        <name>FAD</name>
        <dbReference type="ChEBI" id="CHEBI:57692"/>
    </ligand>
</feature>
<dbReference type="PANTHER" id="PTHR11908:SF132">
    <property type="entry name" value="ALDEHYDE OXIDASE 1-RELATED"/>
    <property type="match status" value="1"/>
</dbReference>
<dbReference type="InterPro" id="IPR012675">
    <property type="entry name" value="Beta-grasp_dom_sf"/>
</dbReference>
<evidence type="ECO:0000256" key="2">
    <source>
        <dbReference type="ARBA" id="ARBA00004275"/>
    </source>
</evidence>
<dbReference type="Pfam" id="PF01315">
    <property type="entry name" value="Ald_Xan_dh_C"/>
    <property type="match status" value="1"/>
</dbReference>
<dbReference type="GO" id="GO:0051537">
    <property type="term" value="F:2 iron, 2 sulfur cluster binding"/>
    <property type="evidence" value="ECO:0007669"/>
    <property type="project" value="UniProtKB-KW"/>
</dbReference>
<keyword evidence="12 20" id="KW-0411">Iron-sulfur</keyword>
<evidence type="ECO:0000256" key="20">
    <source>
        <dbReference type="PIRSR" id="PIRSR000127-3"/>
    </source>
</evidence>
<dbReference type="CDD" id="cd00207">
    <property type="entry name" value="fer2"/>
    <property type="match status" value="1"/>
</dbReference>
<protein>
    <recommendedName>
        <fullName evidence="17">Indole-3-acetaldehyde oxidase</fullName>
    </recommendedName>
</protein>
<dbReference type="InterPro" id="IPR016169">
    <property type="entry name" value="FAD-bd_PCMH_sub2"/>
</dbReference>
<dbReference type="PROSITE" id="PS51387">
    <property type="entry name" value="FAD_PCMH"/>
    <property type="match status" value="1"/>
</dbReference>
<evidence type="ECO:0000256" key="4">
    <source>
        <dbReference type="ARBA" id="ARBA00011738"/>
    </source>
</evidence>
<dbReference type="GO" id="GO:0005777">
    <property type="term" value="C:peroxisome"/>
    <property type="evidence" value="ECO:0007669"/>
    <property type="project" value="UniProtKB-SubCell"/>
</dbReference>
<dbReference type="InterPro" id="IPR005107">
    <property type="entry name" value="CO_DH_flav_C"/>
</dbReference>
<dbReference type="FunFam" id="3.30.390.50:FF:000003">
    <property type="entry name" value="Aldehyde oxidase1"/>
    <property type="match status" value="1"/>
</dbReference>